<dbReference type="STRING" id="632773.BBEV_0489"/>
<keyword evidence="1" id="KW-0812">Transmembrane</keyword>
<evidence type="ECO:0000256" key="1">
    <source>
        <dbReference type="SAM" id="Phobius"/>
    </source>
</evidence>
<sequence>MKNQKGYSLLMVLGAIVLIGLLVPPLAYQIISSSSQASQTDQSVQLGNMYDMGKQTGRTHVENAVKGNAGYEGFEGIGDNVTWDDVVAHFTDELQVGVENNTLAINNLDFSTYSGDVEVEFIRVEEVDDRLEIEYRVIPSINNDSSEEVTEIFYLGREGGDGSDDESDWIDEDGEIPDDIFGDETELENSNNPNLKTEDNPITDLKNTVFTGYSVTLPSNEDYVIDGPLAFSVTKNNGDRGEVTFPGSKSTAVINGDVYAASVIIDVKQDTTFTILGDLYVYNTTFKFDNSERNSNICVDGNIYDYGDNDFDNAREDGFHHIESCDDITDSMKVYYTGEVIGGGPGGGSYIEGLILEGTRGD</sequence>
<gene>
    <name evidence="2" type="ORF">BBEV_0489</name>
</gene>
<keyword evidence="1" id="KW-1133">Transmembrane helix</keyword>
<dbReference type="EMBL" id="CP012502">
    <property type="protein sequence ID" value="AOM81882.1"/>
    <property type="molecule type" value="Genomic_DNA"/>
</dbReference>
<feature type="transmembrane region" description="Helical" evidence="1">
    <location>
        <begin position="7"/>
        <end position="28"/>
    </location>
</feature>
<dbReference type="RefSeq" id="WP_069364010.1">
    <property type="nucleotide sequence ID" value="NZ_CP012502.1"/>
</dbReference>
<keyword evidence="1" id="KW-0472">Membrane</keyword>
<organism evidence="2 3">
    <name type="scientific">Salisediminibacterium beveridgei</name>
    <dbReference type="NCBI Taxonomy" id="632773"/>
    <lineage>
        <taxon>Bacteria</taxon>
        <taxon>Bacillati</taxon>
        <taxon>Bacillota</taxon>
        <taxon>Bacilli</taxon>
        <taxon>Bacillales</taxon>
        <taxon>Bacillaceae</taxon>
        <taxon>Salisediminibacterium</taxon>
    </lineage>
</organism>
<dbReference type="AlphaFoldDB" id="A0A1D7QS91"/>
<proteinExistence type="predicted"/>
<dbReference type="KEGG" id="bbev:BBEV_0489"/>
<name>A0A1D7QS91_9BACI</name>
<reference evidence="2 3" key="1">
    <citation type="submission" date="2015-08" db="EMBL/GenBank/DDBJ databases">
        <title>The complete genome sequence of Bacillus beveridgei MLTeJB.</title>
        <authorList>
            <person name="Hanson T.E."/>
            <person name="Mesa C."/>
            <person name="Basesman S.M."/>
            <person name="Oremland R.S."/>
        </authorList>
    </citation>
    <scope>NUCLEOTIDE SEQUENCE [LARGE SCALE GENOMIC DNA]</scope>
    <source>
        <strain evidence="2 3">MLTeJB</strain>
    </source>
</reference>
<evidence type="ECO:0000313" key="3">
    <source>
        <dbReference type="Proteomes" id="UP000094463"/>
    </source>
</evidence>
<dbReference type="OrthoDB" id="2994445at2"/>
<protein>
    <submittedName>
        <fullName evidence="2">Uncharacterized protein</fullName>
    </submittedName>
</protein>
<dbReference type="Proteomes" id="UP000094463">
    <property type="component" value="Chromosome"/>
</dbReference>
<keyword evidence="3" id="KW-1185">Reference proteome</keyword>
<evidence type="ECO:0000313" key="2">
    <source>
        <dbReference type="EMBL" id="AOM81882.1"/>
    </source>
</evidence>
<accession>A0A1D7QS91</accession>